<accession>A0ABY1KWF2</accession>
<gene>
    <name evidence="1" type="ORF">SAMN05421766_104447</name>
</gene>
<name>A0ABY1KWF2_9FLAO</name>
<sequence length="126" mass="14788">MFGKAAPYLLKGIFREQLTGLTYRTVPGELLVDILTDKVKDVQPQGRMRHKLRVADDVLQIALDYHLKRRIKLGWKPETREKHRKNLLKMFLFFLIRPKYALLDPISIFMKIQSSFRPISIVPQIA</sequence>
<keyword evidence="2" id="KW-1185">Reference proteome</keyword>
<comment type="caution">
    <text evidence="1">The sequence shown here is derived from an EMBL/GenBank/DDBJ whole genome shotgun (WGS) entry which is preliminary data.</text>
</comment>
<reference evidence="1 2" key="1">
    <citation type="submission" date="2017-01" db="EMBL/GenBank/DDBJ databases">
        <authorList>
            <person name="Varghese N."/>
            <person name="Submissions S."/>
        </authorList>
    </citation>
    <scope>NUCLEOTIDE SEQUENCE [LARGE SCALE GENOMIC DNA]</scope>
    <source>
        <strain evidence="1 2">DSM 2061</strain>
    </source>
</reference>
<dbReference type="EMBL" id="FTOB01000004">
    <property type="protein sequence ID" value="SIS86121.1"/>
    <property type="molecule type" value="Genomic_DNA"/>
</dbReference>
<dbReference type="Proteomes" id="UP000185728">
    <property type="component" value="Unassembled WGS sequence"/>
</dbReference>
<evidence type="ECO:0000313" key="1">
    <source>
        <dbReference type="EMBL" id="SIS86121.1"/>
    </source>
</evidence>
<evidence type="ECO:0000313" key="2">
    <source>
        <dbReference type="Proteomes" id="UP000185728"/>
    </source>
</evidence>
<proteinExistence type="predicted"/>
<protein>
    <submittedName>
        <fullName evidence="1">Uncharacterized protein</fullName>
    </submittedName>
</protein>
<organism evidence="1 2">
    <name type="scientific">Zobellia uliginosa</name>
    <dbReference type="NCBI Taxonomy" id="143224"/>
    <lineage>
        <taxon>Bacteria</taxon>
        <taxon>Pseudomonadati</taxon>
        <taxon>Bacteroidota</taxon>
        <taxon>Flavobacteriia</taxon>
        <taxon>Flavobacteriales</taxon>
        <taxon>Flavobacteriaceae</taxon>
        <taxon>Zobellia</taxon>
    </lineage>
</organism>